<dbReference type="PANTHER" id="PTHR43679:SF2">
    <property type="entry name" value="OCTANOYL-[GCVH]:PROTEIN N-OCTANOYLTRANSFERASE"/>
    <property type="match status" value="1"/>
</dbReference>
<keyword evidence="3" id="KW-1185">Reference proteome</keyword>
<dbReference type="SUPFAM" id="SSF55681">
    <property type="entry name" value="Class II aaRS and biotin synthetases"/>
    <property type="match status" value="1"/>
</dbReference>
<evidence type="ECO:0000259" key="1">
    <source>
        <dbReference type="PROSITE" id="PS51733"/>
    </source>
</evidence>
<sequence length="250" mass="27954">MESTALQNKQVWRLIPLLETAGNVQMAIDYWLLEQHQSGKHPPTLRFYTWSPPAISLGYHQKQYPESWQNLIWQGEKLDLVRRPSGGRAVLHQGDLTYAVVTSGIMGSRLQAYAKICEFLIQGWRSLGVELNYGQAGRGYIHNPNCFGTATGADLVLANGSKLIGSAQLRRGDAILQHGSIRLNPDLDLFAQVFAQESFTPFQLPQNLNIETIIEALIIAACDCFNMQIELQPLSETEWKAISAQSNLMN</sequence>
<feature type="domain" description="BPL/LPL catalytic" evidence="1">
    <location>
        <begin position="39"/>
        <end position="229"/>
    </location>
</feature>
<dbReference type="InterPro" id="IPR045864">
    <property type="entry name" value="aa-tRNA-synth_II/BPL/LPL"/>
</dbReference>
<organism evidence="2 3">
    <name type="scientific">Trichormus variabilis SAG 1403-4b</name>
    <dbReference type="NCBI Taxonomy" id="447716"/>
    <lineage>
        <taxon>Bacteria</taxon>
        <taxon>Bacillati</taxon>
        <taxon>Cyanobacteriota</taxon>
        <taxon>Cyanophyceae</taxon>
        <taxon>Nostocales</taxon>
        <taxon>Nostocaceae</taxon>
        <taxon>Trichormus</taxon>
    </lineage>
</organism>
<dbReference type="Proteomes" id="UP000276103">
    <property type="component" value="Unassembled WGS sequence"/>
</dbReference>
<gene>
    <name evidence="2" type="ORF">DSM107003_13920</name>
</gene>
<protein>
    <recommendedName>
        <fullName evidence="1">BPL/LPL catalytic domain-containing protein</fullName>
    </recommendedName>
</protein>
<dbReference type="InterPro" id="IPR050664">
    <property type="entry name" value="Octanoyltrans_LipM/LipL"/>
</dbReference>
<dbReference type="EMBL" id="RSCM01000003">
    <property type="protein sequence ID" value="RUS98304.1"/>
    <property type="molecule type" value="Genomic_DNA"/>
</dbReference>
<dbReference type="CDD" id="cd16443">
    <property type="entry name" value="LplA"/>
    <property type="match status" value="1"/>
</dbReference>
<dbReference type="InterPro" id="IPR004143">
    <property type="entry name" value="BPL_LPL_catalytic"/>
</dbReference>
<dbReference type="PANTHER" id="PTHR43679">
    <property type="entry name" value="OCTANOYLTRANSFERASE LIPM-RELATED"/>
    <property type="match status" value="1"/>
</dbReference>
<dbReference type="PROSITE" id="PS51733">
    <property type="entry name" value="BPL_LPL_CATALYTIC"/>
    <property type="match status" value="1"/>
</dbReference>
<name>A0A3S1C7E8_ANAVA</name>
<reference evidence="2 3" key="1">
    <citation type="journal article" date="2019" name="Genome Biol. Evol.">
        <title>Day and night: Metabolic profiles and evolutionary relationships of six axenic non-marine cyanobacteria.</title>
        <authorList>
            <person name="Will S.E."/>
            <person name="Henke P."/>
            <person name="Boedeker C."/>
            <person name="Huang S."/>
            <person name="Brinkmann H."/>
            <person name="Rohde M."/>
            <person name="Jarek M."/>
            <person name="Friedl T."/>
            <person name="Seufert S."/>
            <person name="Schumacher M."/>
            <person name="Overmann J."/>
            <person name="Neumann-Schaal M."/>
            <person name="Petersen J."/>
        </authorList>
    </citation>
    <scope>NUCLEOTIDE SEQUENCE [LARGE SCALE GENOMIC DNA]</scope>
    <source>
        <strain evidence="2 3">SAG 1403-4b</strain>
    </source>
</reference>
<dbReference type="Gene3D" id="3.30.930.10">
    <property type="entry name" value="Bira Bifunctional Protein, Domain 2"/>
    <property type="match status" value="1"/>
</dbReference>
<dbReference type="Pfam" id="PF21948">
    <property type="entry name" value="LplA-B_cat"/>
    <property type="match status" value="1"/>
</dbReference>
<evidence type="ECO:0000313" key="2">
    <source>
        <dbReference type="EMBL" id="RUS98304.1"/>
    </source>
</evidence>
<dbReference type="AlphaFoldDB" id="A0A3S1C7E8"/>
<comment type="caution">
    <text evidence="2">The sequence shown here is derived from an EMBL/GenBank/DDBJ whole genome shotgun (WGS) entry which is preliminary data.</text>
</comment>
<accession>A0A3S1C7E8</accession>
<evidence type="ECO:0000313" key="3">
    <source>
        <dbReference type="Proteomes" id="UP000276103"/>
    </source>
</evidence>
<proteinExistence type="predicted"/>